<comment type="caution">
    <text evidence="2">The sequence shown here is derived from an EMBL/GenBank/DDBJ whole genome shotgun (WGS) entry which is preliminary data.</text>
</comment>
<dbReference type="RefSeq" id="WP_066267503.1">
    <property type="nucleotide sequence ID" value="NZ_JARMAB010000008.1"/>
</dbReference>
<gene>
    <name evidence="2" type="ORF">P4T90_07045</name>
</gene>
<reference evidence="2 3" key="1">
    <citation type="submission" date="2023-03" db="EMBL/GenBank/DDBJ databases">
        <title>Bacillus Genome Sequencing.</title>
        <authorList>
            <person name="Dunlap C."/>
        </authorList>
    </citation>
    <scope>NUCLEOTIDE SEQUENCE [LARGE SCALE GENOMIC DNA]</scope>
    <source>
        <strain evidence="2 3">B-23453</strain>
    </source>
</reference>
<proteinExistence type="predicted"/>
<dbReference type="EMBL" id="JARMAB010000008">
    <property type="protein sequence ID" value="MED1202848.1"/>
    <property type="molecule type" value="Genomic_DNA"/>
</dbReference>
<keyword evidence="1" id="KW-0812">Transmembrane</keyword>
<evidence type="ECO:0000313" key="3">
    <source>
        <dbReference type="Proteomes" id="UP001341444"/>
    </source>
</evidence>
<evidence type="ECO:0000256" key="1">
    <source>
        <dbReference type="SAM" id="Phobius"/>
    </source>
</evidence>
<evidence type="ECO:0000313" key="2">
    <source>
        <dbReference type="EMBL" id="MED1202848.1"/>
    </source>
</evidence>
<name>A0ABU6MEI8_9BACI</name>
<sequence length="142" mass="16271">MVFNLTYGLDYDLEPLEGGAGQKEKRNPTLSGDQHKTIRKRGLVFNSLTDSIMTSSGWREELDRKKSGTRRLAAFGMDRLSFDKGNTKSGVKFNFIVLYWKKSNGPEHWTSALFFAVSVFLLCASEFFVKRRLAMLNHQILR</sequence>
<keyword evidence="3" id="KW-1185">Reference proteome</keyword>
<keyword evidence="1" id="KW-0472">Membrane</keyword>
<accession>A0ABU6MEI8</accession>
<keyword evidence="1" id="KW-1133">Transmembrane helix</keyword>
<organism evidence="2 3">
    <name type="scientific">Heyndrickxia acidicola</name>
    <dbReference type="NCBI Taxonomy" id="209389"/>
    <lineage>
        <taxon>Bacteria</taxon>
        <taxon>Bacillati</taxon>
        <taxon>Bacillota</taxon>
        <taxon>Bacilli</taxon>
        <taxon>Bacillales</taxon>
        <taxon>Bacillaceae</taxon>
        <taxon>Heyndrickxia</taxon>
    </lineage>
</organism>
<feature type="transmembrane region" description="Helical" evidence="1">
    <location>
        <begin position="109"/>
        <end position="129"/>
    </location>
</feature>
<dbReference type="Proteomes" id="UP001341444">
    <property type="component" value="Unassembled WGS sequence"/>
</dbReference>
<protein>
    <submittedName>
        <fullName evidence="2">Uncharacterized protein</fullName>
    </submittedName>
</protein>